<dbReference type="GO" id="GO:0015628">
    <property type="term" value="P:protein secretion by the type II secretion system"/>
    <property type="evidence" value="ECO:0007669"/>
    <property type="project" value="InterPro"/>
</dbReference>
<keyword evidence="2" id="KW-1133">Transmembrane helix</keyword>
<keyword evidence="1" id="KW-0488">Methylation</keyword>
<protein>
    <submittedName>
        <fullName evidence="3">Pilus assembly protein PilE</fullName>
    </submittedName>
</protein>
<evidence type="ECO:0000256" key="1">
    <source>
        <dbReference type="ARBA" id="ARBA00022481"/>
    </source>
</evidence>
<keyword evidence="4" id="KW-1185">Reference proteome</keyword>
<keyword evidence="2" id="KW-0812">Transmembrane</keyword>
<organism evidence="3 4">
    <name type="scientific">Acinetobacter equi</name>
    <dbReference type="NCBI Taxonomy" id="1324350"/>
    <lineage>
        <taxon>Bacteria</taxon>
        <taxon>Pseudomonadati</taxon>
        <taxon>Pseudomonadota</taxon>
        <taxon>Gammaproteobacteria</taxon>
        <taxon>Moraxellales</taxon>
        <taxon>Moraxellaceae</taxon>
        <taxon>Acinetobacter</taxon>
    </lineage>
</organism>
<dbReference type="RefSeq" id="WP_054580915.1">
    <property type="nucleotide sequence ID" value="NZ_CP012808.1"/>
</dbReference>
<evidence type="ECO:0000313" key="4">
    <source>
        <dbReference type="Proteomes" id="UP000064939"/>
    </source>
</evidence>
<dbReference type="STRING" id="1324350.AOY20_05380"/>
<sequence length="146" mass="16503">MKKGFSLIELMIVIAIMAILATIAYPSYIDHVRKTKRAEAQAELLDLASKIQRYKVANFTFLKEDDEPITLEDIGESANLKIPRTGEALYNIQLSEVTEKSWILSAIPIDNTIQQLDGGLVMNHRGEKCWVKEQTNCVPSEATNWH</sequence>
<dbReference type="Gene3D" id="3.30.700.10">
    <property type="entry name" value="Glycoprotein, Type 4 Pilin"/>
    <property type="match status" value="1"/>
</dbReference>
<reference evidence="3 4" key="1">
    <citation type="journal article" date="2015" name="Int. J. Syst. Evol. Microbiol.">
        <title>Acinetobacter equi sp. nov. isolated from horse faeces.</title>
        <authorList>
            <person name="Poppel M.T."/>
            <person name="Skiebe E."/>
            <person name="Laue M."/>
            <person name="Bergmann H."/>
            <person name="Ebersberger I."/>
            <person name="Garn T."/>
            <person name="Fruth A."/>
            <person name="Baumgardt S."/>
            <person name="Busse H.J."/>
            <person name="Wilharm G."/>
        </authorList>
    </citation>
    <scope>NUCLEOTIDE SEQUENCE [LARGE SCALE GENOMIC DNA]</scope>
    <source>
        <strain evidence="3 4">114</strain>
    </source>
</reference>
<dbReference type="InterPro" id="IPR031982">
    <property type="entry name" value="PilE-like"/>
</dbReference>
<dbReference type="GO" id="GO:0043683">
    <property type="term" value="P:type IV pilus assembly"/>
    <property type="evidence" value="ECO:0007669"/>
    <property type="project" value="InterPro"/>
</dbReference>
<dbReference type="Pfam" id="PF07963">
    <property type="entry name" value="N_methyl"/>
    <property type="match status" value="1"/>
</dbReference>
<dbReference type="AlphaFoldDB" id="A0A0N9W0F9"/>
<dbReference type="PROSITE" id="PS00409">
    <property type="entry name" value="PROKAR_NTER_METHYL"/>
    <property type="match status" value="1"/>
</dbReference>
<name>A0A0N9W0F9_9GAMM</name>
<feature type="transmembrane region" description="Helical" evidence="2">
    <location>
        <begin position="7"/>
        <end position="28"/>
    </location>
</feature>
<evidence type="ECO:0000313" key="3">
    <source>
        <dbReference type="EMBL" id="ALH95016.1"/>
    </source>
</evidence>
<dbReference type="InterPro" id="IPR000983">
    <property type="entry name" value="Bac_GSPG_pilin"/>
</dbReference>
<evidence type="ECO:0000256" key="2">
    <source>
        <dbReference type="SAM" id="Phobius"/>
    </source>
</evidence>
<dbReference type="NCBIfam" id="TIGR02532">
    <property type="entry name" value="IV_pilin_GFxxxE"/>
    <property type="match status" value="1"/>
</dbReference>
<dbReference type="PRINTS" id="PR00813">
    <property type="entry name" value="BCTERIALGSPG"/>
</dbReference>
<dbReference type="KEGG" id="aei:AOY20_05380"/>
<gene>
    <name evidence="3" type="ORF">AOY20_05380</name>
</gene>
<dbReference type="SUPFAM" id="SSF54523">
    <property type="entry name" value="Pili subunits"/>
    <property type="match status" value="1"/>
</dbReference>
<dbReference type="InterPro" id="IPR012902">
    <property type="entry name" value="N_methyl_site"/>
</dbReference>
<proteinExistence type="predicted"/>
<keyword evidence="2" id="KW-0472">Membrane</keyword>
<dbReference type="EMBL" id="CP012808">
    <property type="protein sequence ID" value="ALH95016.1"/>
    <property type="molecule type" value="Genomic_DNA"/>
</dbReference>
<dbReference type="Pfam" id="PF16732">
    <property type="entry name" value="ComP_DUS"/>
    <property type="match status" value="1"/>
</dbReference>
<dbReference type="Proteomes" id="UP000064939">
    <property type="component" value="Chromosome"/>
</dbReference>
<dbReference type="OrthoDB" id="5296638at2"/>
<dbReference type="GO" id="GO:0015627">
    <property type="term" value="C:type II protein secretion system complex"/>
    <property type="evidence" value="ECO:0007669"/>
    <property type="project" value="InterPro"/>
</dbReference>
<accession>A0A0N9W0F9</accession>
<dbReference type="InterPro" id="IPR045584">
    <property type="entry name" value="Pilin-like"/>
</dbReference>